<dbReference type="Gene3D" id="1.20.5.170">
    <property type="match status" value="1"/>
</dbReference>
<dbReference type="Pfam" id="PF12515">
    <property type="entry name" value="CaATP_NAI"/>
    <property type="match status" value="1"/>
</dbReference>
<proteinExistence type="predicted"/>
<evidence type="ECO:0000313" key="2">
    <source>
        <dbReference type="EMBL" id="KAK1420879.1"/>
    </source>
</evidence>
<dbReference type="FunFam" id="1.20.5.170:FF:000029">
    <property type="entry name" value="Calcium-transporting ATPase"/>
    <property type="match status" value="1"/>
</dbReference>
<dbReference type="EMBL" id="JAUHHV010000006">
    <property type="protein sequence ID" value="KAK1420879.1"/>
    <property type="molecule type" value="Genomic_DNA"/>
</dbReference>
<comment type="caution">
    <text evidence="2">The sequence shown here is derived from an EMBL/GenBank/DDBJ whole genome shotgun (WGS) entry which is preliminary data.</text>
</comment>
<organism evidence="2 3">
    <name type="scientific">Tagetes erecta</name>
    <name type="common">African marigold</name>
    <dbReference type="NCBI Taxonomy" id="13708"/>
    <lineage>
        <taxon>Eukaryota</taxon>
        <taxon>Viridiplantae</taxon>
        <taxon>Streptophyta</taxon>
        <taxon>Embryophyta</taxon>
        <taxon>Tracheophyta</taxon>
        <taxon>Spermatophyta</taxon>
        <taxon>Magnoliopsida</taxon>
        <taxon>eudicotyledons</taxon>
        <taxon>Gunneridae</taxon>
        <taxon>Pentapetalae</taxon>
        <taxon>asterids</taxon>
        <taxon>campanulids</taxon>
        <taxon>Asterales</taxon>
        <taxon>Asteraceae</taxon>
        <taxon>Asteroideae</taxon>
        <taxon>Heliantheae alliance</taxon>
        <taxon>Tageteae</taxon>
        <taxon>Tagetes</taxon>
    </lineage>
</organism>
<feature type="domain" description="Calcium-transporting P-type ATPase N-terminal autoinhibitory" evidence="1">
    <location>
        <begin position="1"/>
        <end position="25"/>
    </location>
</feature>
<evidence type="ECO:0000259" key="1">
    <source>
        <dbReference type="Pfam" id="PF12515"/>
    </source>
</evidence>
<sequence>WRQAALVLNASRRFRYTLDLKRAEEKKEIIAKIRTHAQVIRAAYLFQAAGQKTDAGIPKAPPSPIPTG</sequence>
<dbReference type="GO" id="GO:0005516">
    <property type="term" value="F:calmodulin binding"/>
    <property type="evidence" value="ECO:0007669"/>
    <property type="project" value="InterPro"/>
</dbReference>
<name>A0AAD8KDW2_TARER</name>
<dbReference type="AlphaFoldDB" id="A0AAD8KDW2"/>
<feature type="non-terminal residue" evidence="2">
    <location>
        <position position="68"/>
    </location>
</feature>
<protein>
    <recommendedName>
        <fullName evidence="1">Calcium-transporting P-type ATPase N-terminal autoinhibitory domain-containing protein</fullName>
    </recommendedName>
</protein>
<accession>A0AAD8KDW2</accession>
<feature type="non-terminal residue" evidence="2">
    <location>
        <position position="1"/>
    </location>
</feature>
<dbReference type="InterPro" id="IPR024750">
    <property type="entry name" value="Ca_ATPase_N_dom"/>
</dbReference>
<reference evidence="2" key="1">
    <citation type="journal article" date="2023" name="bioRxiv">
        <title>Improved chromosome-level genome assembly for marigold (Tagetes erecta).</title>
        <authorList>
            <person name="Jiang F."/>
            <person name="Yuan L."/>
            <person name="Wang S."/>
            <person name="Wang H."/>
            <person name="Xu D."/>
            <person name="Wang A."/>
            <person name="Fan W."/>
        </authorList>
    </citation>
    <scope>NUCLEOTIDE SEQUENCE</scope>
    <source>
        <strain evidence="2">WSJ</strain>
        <tissue evidence="2">Leaf</tissue>
    </source>
</reference>
<keyword evidence="3" id="KW-1185">Reference proteome</keyword>
<evidence type="ECO:0000313" key="3">
    <source>
        <dbReference type="Proteomes" id="UP001229421"/>
    </source>
</evidence>
<dbReference type="Proteomes" id="UP001229421">
    <property type="component" value="Unassembled WGS sequence"/>
</dbReference>
<gene>
    <name evidence="2" type="ORF">QVD17_22811</name>
</gene>